<proteinExistence type="predicted"/>
<reference evidence="1" key="1">
    <citation type="submission" date="2019-08" db="EMBL/GenBank/DDBJ databases">
        <authorList>
            <person name="Kucharzyk K."/>
            <person name="Murdoch R.W."/>
            <person name="Higgins S."/>
            <person name="Loffler F."/>
        </authorList>
    </citation>
    <scope>NUCLEOTIDE SEQUENCE</scope>
</reference>
<gene>
    <name evidence="1" type="ORF">SDC9_204291</name>
</gene>
<dbReference type="AlphaFoldDB" id="A0A645IZ38"/>
<accession>A0A645IZ38</accession>
<name>A0A645IZ38_9ZZZZ</name>
<evidence type="ECO:0000313" key="1">
    <source>
        <dbReference type="EMBL" id="MPN56601.1"/>
    </source>
</evidence>
<protein>
    <submittedName>
        <fullName evidence="1">Uncharacterized protein</fullName>
    </submittedName>
</protein>
<sequence length="97" mass="10221">MVDKDGEITMPLSVSITVNVQLSYTLIESFATAVMVTVPALSARTCPWLVTAATEGSLLVQLRRLSVASEGAIAAVSWTTSPSCIDRLSAFSSIDSI</sequence>
<comment type="caution">
    <text evidence="1">The sequence shown here is derived from an EMBL/GenBank/DDBJ whole genome shotgun (WGS) entry which is preliminary data.</text>
</comment>
<organism evidence="1">
    <name type="scientific">bioreactor metagenome</name>
    <dbReference type="NCBI Taxonomy" id="1076179"/>
    <lineage>
        <taxon>unclassified sequences</taxon>
        <taxon>metagenomes</taxon>
        <taxon>ecological metagenomes</taxon>
    </lineage>
</organism>
<dbReference type="EMBL" id="VSSQ01127125">
    <property type="protein sequence ID" value="MPN56601.1"/>
    <property type="molecule type" value="Genomic_DNA"/>
</dbReference>